<sequence>MILISIMSSGMVTAEHKIKILSSGMLPGEYKFENLDLEMRCHSRMHPIEMEHYQIKHHLAAISALHRQKHNMRFQRKNIRRACSRAQ</sequence>
<organism evidence="1 2">
    <name type="scientific">Aeromonas veronii</name>
    <dbReference type="NCBI Taxonomy" id="654"/>
    <lineage>
        <taxon>Bacteria</taxon>
        <taxon>Pseudomonadati</taxon>
        <taxon>Pseudomonadota</taxon>
        <taxon>Gammaproteobacteria</taxon>
        <taxon>Aeromonadales</taxon>
        <taxon>Aeromonadaceae</taxon>
        <taxon>Aeromonas</taxon>
    </lineage>
</organism>
<accession>A0A2T4MZE1</accession>
<reference evidence="1 2" key="1">
    <citation type="submission" date="2018-03" db="EMBL/GenBank/DDBJ databases">
        <title>Aeromonas veronii whole genome sequencing and analysis.</title>
        <authorList>
            <person name="Xie H."/>
            <person name="Liu T."/>
            <person name="Wang K."/>
        </authorList>
    </citation>
    <scope>NUCLEOTIDE SEQUENCE [LARGE SCALE GENOMIC DNA]</scope>
    <source>
        <strain evidence="1 2">XH.VA.1</strain>
    </source>
</reference>
<gene>
    <name evidence="1" type="ORF">DAA48_16920</name>
</gene>
<evidence type="ECO:0000313" key="1">
    <source>
        <dbReference type="EMBL" id="PTH79945.1"/>
    </source>
</evidence>
<comment type="caution">
    <text evidence="1">The sequence shown here is derived from an EMBL/GenBank/DDBJ whole genome shotgun (WGS) entry which is preliminary data.</text>
</comment>
<dbReference type="AlphaFoldDB" id="A0A2T4MZE1"/>
<protein>
    <submittedName>
        <fullName evidence="1">Uncharacterized protein</fullName>
    </submittedName>
</protein>
<proteinExistence type="predicted"/>
<dbReference type="Proteomes" id="UP000241986">
    <property type="component" value="Unassembled WGS sequence"/>
</dbReference>
<evidence type="ECO:0000313" key="2">
    <source>
        <dbReference type="Proteomes" id="UP000241986"/>
    </source>
</evidence>
<dbReference type="EMBL" id="PZKL01000038">
    <property type="protein sequence ID" value="PTH79945.1"/>
    <property type="molecule type" value="Genomic_DNA"/>
</dbReference>
<name>A0A2T4MZE1_AERVE</name>